<evidence type="ECO:0000313" key="2">
    <source>
        <dbReference type="Proteomes" id="UP001054837"/>
    </source>
</evidence>
<protein>
    <submittedName>
        <fullName evidence="1">Uncharacterized protein</fullName>
    </submittedName>
</protein>
<comment type="caution">
    <text evidence="1">The sequence shown here is derived from an EMBL/GenBank/DDBJ whole genome shotgun (WGS) entry which is preliminary data.</text>
</comment>
<proteinExistence type="predicted"/>
<dbReference type="EMBL" id="BPLQ01010128">
    <property type="protein sequence ID" value="GIY48558.1"/>
    <property type="molecule type" value="Genomic_DNA"/>
</dbReference>
<reference evidence="1 2" key="1">
    <citation type="submission" date="2021-06" db="EMBL/GenBank/DDBJ databases">
        <title>Caerostris darwini draft genome.</title>
        <authorList>
            <person name="Kono N."/>
            <person name="Arakawa K."/>
        </authorList>
    </citation>
    <scope>NUCLEOTIDE SEQUENCE [LARGE SCALE GENOMIC DNA]</scope>
</reference>
<dbReference type="Proteomes" id="UP001054837">
    <property type="component" value="Unassembled WGS sequence"/>
</dbReference>
<keyword evidence="2" id="KW-1185">Reference proteome</keyword>
<name>A0AAV4TWF4_9ARAC</name>
<dbReference type="AlphaFoldDB" id="A0AAV4TWF4"/>
<accession>A0AAV4TWF4</accession>
<gene>
    <name evidence="1" type="ORF">CDAR_420291</name>
</gene>
<sequence>MPELLNRTPLLNNSLLPPSLFQITQCLRTSRTPPIKINADDDLFIHQVRKLHEYAKRRTKNSKNHCTKSWYTPSPHPSHHEKSRDFSLAPVCMLTTSNRYPCPPSAFFFFFNLADDFLTSFLPLPPTS</sequence>
<evidence type="ECO:0000313" key="1">
    <source>
        <dbReference type="EMBL" id="GIY48558.1"/>
    </source>
</evidence>
<organism evidence="1 2">
    <name type="scientific">Caerostris darwini</name>
    <dbReference type="NCBI Taxonomy" id="1538125"/>
    <lineage>
        <taxon>Eukaryota</taxon>
        <taxon>Metazoa</taxon>
        <taxon>Ecdysozoa</taxon>
        <taxon>Arthropoda</taxon>
        <taxon>Chelicerata</taxon>
        <taxon>Arachnida</taxon>
        <taxon>Araneae</taxon>
        <taxon>Araneomorphae</taxon>
        <taxon>Entelegynae</taxon>
        <taxon>Araneoidea</taxon>
        <taxon>Araneidae</taxon>
        <taxon>Caerostris</taxon>
    </lineage>
</organism>